<evidence type="ECO:0000256" key="1">
    <source>
        <dbReference type="ARBA" id="ARBA00010134"/>
    </source>
</evidence>
<dbReference type="PANTHER" id="PTHR10454:SF232">
    <property type="entry name" value="AT03047P-RELATED"/>
    <property type="match status" value="1"/>
</dbReference>
<dbReference type="GO" id="GO:0004197">
    <property type="term" value="F:cysteine-type endopeptidase activity"/>
    <property type="evidence" value="ECO:0007669"/>
    <property type="project" value="InterPro"/>
</dbReference>
<gene>
    <name evidence="5" type="ORF">NQ315_006415</name>
</gene>
<dbReference type="InterPro" id="IPR011600">
    <property type="entry name" value="Pept_C14_caspase"/>
</dbReference>
<evidence type="ECO:0000313" key="6">
    <source>
        <dbReference type="Proteomes" id="UP001159042"/>
    </source>
</evidence>
<sequence length="259" mass="29512">MNGLSKMQYPACVLKFLSHHLIKMTDAANIGSSGSQEHPVAPSPKSHDYKKYKKRGIAVIFNHKQYEINLETRFGTDKDRDELSAEIEAVLSRITGIDHSEHECLLVAAMSHGEEKKFYARDRAFPVNGLWMPFLHVPSLVGKPKLFFIQACRGNKVDPGVIVSFAYDECDTQNQKKTYSMPITADMLLMFSTFEGYYSYRDPKKGSYFIQALAYQLKAAEDRNLLSILTNVNREVAVNYEDKEMCTILSTLTRRFSLE</sequence>
<reference evidence="5 6" key="1">
    <citation type="journal article" date="2023" name="Insect Mol. Biol.">
        <title>Genome sequencing provides insights into the evolution of gene families encoding plant cell wall-degrading enzymes in longhorned beetles.</title>
        <authorList>
            <person name="Shin N.R."/>
            <person name="Okamura Y."/>
            <person name="Kirsch R."/>
            <person name="Pauchet Y."/>
        </authorList>
    </citation>
    <scope>NUCLEOTIDE SEQUENCE [LARGE SCALE GENOMIC DNA]</scope>
    <source>
        <strain evidence="5">EAD_L_NR</strain>
    </source>
</reference>
<feature type="domain" description="Caspase family p20" evidence="4">
    <location>
        <begin position="54"/>
        <end position="156"/>
    </location>
</feature>
<feature type="domain" description="Caspase family p10" evidence="3">
    <location>
        <begin position="177"/>
        <end position="259"/>
    </location>
</feature>
<dbReference type="EMBL" id="JANEYG010000016">
    <property type="protein sequence ID" value="KAJ8919886.1"/>
    <property type="molecule type" value="Genomic_DNA"/>
</dbReference>
<evidence type="ECO:0000259" key="3">
    <source>
        <dbReference type="PROSITE" id="PS50207"/>
    </source>
</evidence>
<protein>
    <recommendedName>
        <fullName evidence="7">Caspase-3</fullName>
    </recommendedName>
</protein>
<dbReference type="PRINTS" id="PR00376">
    <property type="entry name" value="IL1BCENZYME"/>
</dbReference>
<dbReference type="InterPro" id="IPR002138">
    <property type="entry name" value="Pept_C14_p10"/>
</dbReference>
<accession>A0AAV8W1R9</accession>
<dbReference type="SMART" id="SM00115">
    <property type="entry name" value="CASc"/>
    <property type="match status" value="1"/>
</dbReference>
<keyword evidence="6" id="KW-1185">Reference proteome</keyword>
<dbReference type="GO" id="GO:0006915">
    <property type="term" value="P:apoptotic process"/>
    <property type="evidence" value="ECO:0007669"/>
    <property type="project" value="TreeGrafter"/>
</dbReference>
<proteinExistence type="inferred from homology"/>
<dbReference type="PROSITE" id="PS01122">
    <property type="entry name" value="CASPASE_CYS"/>
    <property type="match status" value="1"/>
</dbReference>
<evidence type="ECO:0000256" key="2">
    <source>
        <dbReference type="RuleBase" id="RU003971"/>
    </source>
</evidence>
<dbReference type="Proteomes" id="UP001159042">
    <property type="component" value="Unassembled WGS sequence"/>
</dbReference>
<dbReference type="InterPro" id="IPR033139">
    <property type="entry name" value="Caspase_cys_AS"/>
</dbReference>
<dbReference type="GO" id="GO:0043525">
    <property type="term" value="P:positive regulation of neuron apoptotic process"/>
    <property type="evidence" value="ECO:0007669"/>
    <property type="project" value="TreeGrafter"/>
</dbReference>
<dbReference type="PROSITE" id="PS50207">
    <property type="entry name" value="CASPASE_P10"/>
    <property type="match status" value="1"/>
</dbReference>
<dbReference type="InterPro" id="IPR002398">
    <property type="entry name" value="Pept_C14"/>
</dbReference>
<dbReference type="PROSITE" id="PS50208">
    <property type="entry name" value="CASPASE_P20"/>
    <property type="match status" value="1"/>
</dbReference>
<evidence type="ECO:0000259" key="4">
    <source>
        <dbReference type="PROSITE" id="PS50208"/>
    </source>
</evidence>
<dbReference type="InterPro" id="IPR015917">
    <property type="entry name" value="Pept_C14A"/>
</dbReference>
<evidence type="ECO:0008006" key="7">
    <source>
        <dbReference type="Google" id="ProtNLM"/>
    </source>
</evidence>
<dbReference type="PANTHER" id="PTHR10454">
    <property type="entry name" value="CASPASE"/>
    <property type="match status" value="1"/>
</dbReference>
<dbReference type="SUPFAM" id="SSF52129">
    <property type="entry name" value="Caspase-like"/>
    <property type="match status" value="1"/>
</dbReference>
<name>A0AAV8W1R9_9CUCU</name>
<dbReference type="Pfam" id="PF00656">
    <property type="entry name" value="Peptidase_C14"/>
    <property type="match status" value="1"/>
</dbReference>
<organism evidence="5 6">
    <name type="scientific">Exocentrus adspersus</name>
    <dbReference type="NCBI Taxonomy" id="1586481"/>
    <lineage>
        <taxon>Eukaryota</taxon>
        <taxon>Metazoa</taxon>
        <taxon>Ecdysozoa</taxon>
        <taxon>Arthropoda</taxon>
        <taxon>Hexapoda</taxon>
        <taxon>Insecta</taxon>
        <taxon>Pterygota</taxon>
        <taxon>Neoptera</taxon>
        <taxon>Endopterygota</taxon>
        <taxon>Coleoptera</taxon>
        <taxon>Polyphaga</taxon>
        <taxon>Cucujiformia</taxon>
        <taxon>Chrysomeloidea</taxon>
        <taxon>Cerambycidae</taxon>
        <taxon>Lamiinae</taxon>
        <taxon>Acanthocinini</taxon>
        <taxon>Exocentrus</taxon>
    </lineage>
</organism>
<comment type="similarity">
    <text evidence="1 2">Belongs to the peptidase C14A family.</text>
</comment>
<comment type="caution">
    <text evidence="5">The sequence shown here is derived from an EMBL/GenBank/DDBJ whole genome shotgun (WGS) entry which is preliminary data.</text>
</comment>
<dbReference type="InterPro" id="IPR029030">
    <property type="entry name" value="Caspase-like_dom_sf"/>
</dbReference>
<dbReference type="AlphaFoldDB" id="A0AAV8W1R9"/>
<dbReference type="GO" id="GO:0006508">
    <property type="term" value="P:proteolysis"/>
    <property type="evidence" value="ECO:0007669"/>
    <property type="project" value="InterPro"/>
</dbReference>
<dbReference type="InterPro" id="IPR001309">
    <property type="entry name" value="Pept_C14_p20"/>
</dbReference>
<dbReference type="Gene3D" id="3.40.50.1460">
    <property type="match status" value="1"/>
</dbReference>
<dbReference type="GO" id="GO:0005737">
    <property type="term" value="C:cytoplasm"/>
    <property type="evidence" value="ECO:0007669"/>
    <property type="project" value="TreeGrafter"/>
</dbReference>
<evidence type="ECO:0000313" key="5">
    <source>
        <dbReference type="EMBL" id="KAJ8919886.1"/>
    </source>
</evidence>